<comment type="catalytic activity">
    <reaction evidence="6 7">
        <text>UDP-alpha-D-glucose + 2 NAD(+) + H2O = UDP-alpha-D-glucuronate + 2 NADH + 3 H(+)</text>
        <dbReference type="Rhea" id="RHEA:23596"/>
        <dbReference type="ChEBI" id="CHEBI:15377"/>
        <dbReference type="ChEBI" id="CHEBI:15378"/>
        <dbReference type="ChEBI" id="CHEBI:57540"/>
        <dbReference type="ChEBI" id="CHEBI:57945"/>
        <dbReference type="ChEBI" id="CHEBI:58052"/>
        <dbReference type="ChEBI" id="CHEBI:58885"/>
        <dbReference type="EC" id="1.1.1.22"/>
    </reaction>
</comment>
<dbReference type="Gene3D" id="1.20.5.100">
    <property type="entry name" value="Cytochrome c1, transmembrane anchor, C-terminal"/>
    <property type="match status" value="1"/>
</dbReference>
<evidence type="ECO:0000256" key="2">
    <source>
        <dbReference type="ARBA" id="ARBA00006601"/>
    </source>
</evidence>
<feature type="binding site" evidence="10">
    <location>
        <position position="30"/>
    </location>
    <ligand>
        <name>NAD(+)</name>
        <dbReference type="ChEBI" id="CHEBI:57540"/>
    </ligand>
</feature>
<feature type="binding site" evidence="10">
    <location>
        <position position="327"/>
    </location>
    <ligand>
        <name>NAD(+)</name>
        <dbReference type="ChEBI" id="CHEBI:57540"/>
    </ligand>
</feature>
<reference evidence="12 13" key="1">
    <citation type="journal article" date="2012" name="Appl. Environ. Microbiol.">
        <title>Genome Sequence of Thermotolerant Bacillus methanolicus: Features and Regulation Related to Methylotrophy and Production of L-Lysine and L-Glutamate from Methanol.</title>
        <authorList>
            <person name="Heggeset T.M."/>
            <person name="Krog A."/>
            <person name="Balzer S."/>
            <person name="Wentzel A."/>
            <person name="Ellingsen T.E."/>
            <person name="Brautaset T."/>
        </authorList>
    </citation>
    <scope>NUCLEOTIDE SEQUENCE [LARGE SCALE GENOMIC DNA]</scope>
    <source>
        <strain evidence="12 13">PB1</strain>
    </source>
</reference>
<comment type="similarity">
    <text evidence="2 7">Belongs to the UDP-glucose/GDP-mannose dehydrogenase family.</text>
</comment>
<dbReference type="RefSeq" id="WP_003350492.1">
    <property type="nucleotide sequence ID" value="NZ_AFEU01000001.1"/>
</dbReference>
<dbReference type="eggNOG" id="COG1004">
    <property type="taxonomic scope" value="Bacteria"/>
</dbReference>
<evidence type="ECO:0000256" key="8">
    <source>
        <dbReference type="PIRSR" id="PIRSR500134-1"/>
    </source>
</evidence>
<dbReference type="Proteomes" id="UP000010523">
    <property type="component" value="Unassembled WGS sequence"/>
</dbReference>
<evidence type="ECO:0000256" key="1">
    <source>
        <dbReference type="ARBA" id="ARBA00004701"/>
    </source>
</evidence>
<dbReference type="PANTHER" id="PTHR43750:SF3">
    <property type="entry name" value="UDP-GLUCOSE 6-DEHYDROGENASE TUAD"/>
    <property type="match status" value="1"/>
</dbReference>
<dbReference type="SMART" id="SM00984">
    <property type="entry name" value="UDPG_MGDP_dh_C"/>
    <property type="match status" value="1"/>
</dbReference>
<comment type="caution">
    <text evidence="12">The sequence shown here is derived from an EMBL/GenBank/DDBJ whole genome shotgun (WGS) entry which is preliminary data.</text>
</comment>
<dbReference type="SUPFAM" id="SSF51735">
    <property type="entry name" value="NAD(P)-binding Rossmann-fold domains"/>
    <property type="match status" value="1"/>
</dbReference>
<feature type="binding site" evidence="9">
    <location>
        <begin position="150"/>
        <end position="153"/>
    </location>
    <ligand>
        <name>substrate</name>
    </ligand>
</feature>
<sequence length="429" mass="47551">MNICVLGAGYVGLTTTAVLAELGHDVICIDKDPDKINQLRQNHVPIYEPGLAELIKNNSNRITFCTDSQKGIIKSDAIIIAVGTPTDQDGKPDLTYVLSVIEELSASIFSYKTIITKSTVPPGTNEMIEQLLIKKGVKREYFDIVSNPEFLREGSAVYDMFHSDKTVIGLKKHDLRSLPIMREIYNGLEAPFIVTSLTGAELIKYANNAFLATKISFINEMSRICDAYGVDIEEISKGIGTDPRIGSQFLQAGLGYGGSCFPKDLQALYYAAVSKNVTAQILQAVQKVNETQIDLYLKKLQSVMPDLRDKKIAVLGISFKPNTDDTRYSRAVALIEKLISQGCRLSAFDPIARLPEHVLEKANQAETLEESIDQADCLILATEWEDFIHLDWKHVKEKMKGNIIVDGRNCLEPEKLKALGFQYIGVGRG</sequence>
<dbReference type="InterPro" id="IPR008927">
    <property type="entry name" value="6-PGluconate_DH-like_C_sf"/>
</dbReference>
<dbReference type="PIRSF" id="PIRSF500134">
    <property type="entry name" value="UDPglc_DH_bac"/>
    <property type="match status" value="1"/>
</dbReference>
<evidence type="ECO:0000256" key="4">
    <source>
        <dbReference type="ARBA" id="ARBA00023002"/>
    </source>
</evidence>
<dbReference type="SUPFAM" id="SSF48179">
    <property type="entry name" value="6-phosphogluconate dehydrogenase C-terminal domain-like"/>
    <property type="match status" value="1"/>
</dbReference>
<dbReference type="PIRSF" id="PIRSF000124">
    <property type="entry name" value="UDPglc_GDPman_dh"/>
    <property type="match status" value="1"/>
</dbReference>
<dbReference type="STRING" id="997296.PB1_02380"/>
<evidence type="ECO:0000313" key="13">
    <source>
        <dbReference type="Proteomes" id="UP000010523"/>
    </source>
</evidence>
<dbReference type="Gene3D" id="3.40.50.720">
    <property type="entry name" value="NAD(P)-binding Rossmann-like Domain"/>
    <property type="match status" value="2"/>
</dbReference>
<evidence type="ECO:0000256" key="6">
    <source>
        <dbReference type="ARBA" id="ARBA00047473"/>
    </source>
</evidence>
<evidence type="ECO:0000256" key="9">
    <source>
        <dbReference type="PIRSR" id="PIRSR500134-2"/>
    </source>
</evidence>
<dbReference type="InterPro" id="IPR017476">
    <property type="entry name" value="UDP-Glc/GDP-Man"/>
</dbReference>
<feature type="binding site" evidence="10">
    <location>
        <position position="35"/>
    </location>
    <ligand>
        <name>NAD(+)</name>
        <dbReference type="ChEBI" id="CHEBI:57540"/>
    </ligand>
</feature>
<comment type="pathway">
    <text evidence="1">Nucleotide-sugar biosynthesis; UDP-alpha-D-glucuronate biosynthesis; UDP-alpha-D-glucuronate from UDP-alpha-D-glucose: step 1/1.</text>
</comment>
<feature type="binding site" evidence="10">
    <location>
        <position position="119"/>
    </location>
    <ligand>
        <name>NAD(+)</name>
        <dbReference type="ChEBI" id="CHEBI:57540"/>
    </ligand>
</feature>
<dbReference type="AlphaFoldDB" id="I3E5H8"/>
<dbReference type="Pfam" id="PF03721">
    <property type="entry name" value="UDPG_MGDP_dh_N"/>
    <property type="match status" value="1"/>
</dbReference>
<feature type="binding site" evidence="9">
    <location>
        <begin position="249"/>
        <end position="253"/>
    </location>
    <ligand>
        <name>substrate</name>
    </ligand>
</feature>
<dbReference type="Pfam" id="PF03720">
    <property type="entry name" value="UDPG_MGDP_dh_C"/>
    <property type="match status" value="1"/>
</dbReference>
<dbReference type="SUPFAM" id="SSF52413">
    <property type="entry name" value="UDP-glucose/GDP-mannose dehydrogenase C-terminal domain"/>
    <property type="match status" value="1"/>
</dbReference>
<proteinExistence type="inferred from homology"/>
<dbReference type="GO" id="GO:0051287">
    <property type="term" value="F:NAD binding"/>
    <property type="evidence" value="ECO:0007669"/>
    <property type="project" value="InterPro"/>
</dbReference>
<evidence type="ECO:0000256" key="7">
    <source>
        <dbReference type="PIRNR" id="PIRNR000124"/>
    </source>
</evidence>
<name>I3E5H8_BACMT</name>
<dbReference type="InterPro" id="IPR036291">
    <property type="entry name" value="NAD(P)-bd_dom_sf"/>
</dbReference>
<dbReference type="OrthoDB" id="9803238at2"/>
<feature type="binding site" evidence="9">
    <location>
        <position position="204"/>
    </location>
    <ligand>
        <name>substrate</name>
    </ligand>
</feature>
<dbReference type="GO" id="GO:0006065">
    <property type="term" value="P:UDP-glucuronate biosynthetic process"/>
    <property type="evidence" value="ECO:0007669"/>
    <property type="project" value="UniProtKB-UniPathway"/>
</dbReference>
<accession>I3E5H8</accession>
<feature type="binding site" evidence="10">
    <location>
        <position position="263"/>
    </location>
    <ligand>
        <name>NAD(+)</name>
        <dbReference type="ChEBI" id="CHEBI:57540"/>
    </ligand>
</feature>
<dbReference type="UniPathway" id="UPA00038">
    <property type="reaction ID" value="UER00491"/>
</dbReference>
<evidence type="ECO:0000256" key="3">
    <source>
        <dbReference type="ARBA" id="ARBA00012954"/>
    </source>
</evidence>
<dbReference type="InterPro" id="IPR014027">
    <property type="entry name" value="UDP-Glc/GDP-Man_DH_C"/>
</dbReference>
<feature type="active site" description="Nucleophile" evidence="8">
    <location>
        <position position="260"/>
    </location>
</feature>
<feature type="binding site" evidence="9">
    <location>
        <position position="257"/>
    </location>
    <ligand>
        <name>substrate</name>
    </ligand>
</feature>
<dbReference type="InterPro" id="IPR028357">
    <property type="entry name" value="UDPglc_DH_bac"/>
</dbReference>
<evidence type="ECO:0000256" key="5">
    <source>
        <dbReference type="ARBA" id="ARBA00023027"/>
    </source>
</evidence>
<keyword evidence="4 7" id="KW-0560">Oxidoreductase</keyword>
<gene>
    <name evidence="12" type="ORF">PB1_02380</name>
</gene>
<dbReference type="InterPro" id="IPR001732">
    <property type="entry name" value="UDP-Glc/GDP-Man_DH_N"/>
</dbReference>
<dbReference type="GO" id="GO:0000271">
    <property type="term" value="P:polysaccharide biosynthetic process"/>
    <property type="evidence" value="ECO:0007669"/>
    <property type="project" value="InterPro"/>
</dbReference>
<feature type="binding site" evidence="10">
    <location>
        <position position="84"/>
    </location>
    <ligand>
        <name>NAD(+)</name>
        <dbReference type="ChEBI" id="CHEBI:57540"/>
    </ligand>
</feature>
<protein>
    <recommendedName>
        <fullName evidence="3 7">UDP-glucose 6-dehydrogenase</fullName>
        <ecNumber evidence="3 7">1.1.1.22</ecNumber>
    </recommendedName>
</protein>
<keyword evidence="13" id="KW-1185">Reference proteome</keyword>
<feature type="binding site" evidence="10">
    <location>
        <position position="153"/>
    </location>
    <ligand>
        <name>NAD(+)</name>
        <dbReference type="ChEBI" id="CHEBI:57540"/>
    </ligand>
</feature>
<dbReference type="GO" id="GO:0003979">
    <property type="term" value="F:UDP-glucose 6-dehydrogenase activity"/>
    <property type="evidence" value="ECO:0007669"/>
    <property type="project" value="UniProtKB-EC"/>
</dbReference>
<feature type="binding site" evidence="9">
    <location>
        <position position="320"/>
    </location>
    <ligand>
        <name>substrate</name>
    </ligand>
</feature>
<dbReference type="InterPro" id="IPR014026">
    <property type="entry name" value="UDP-Glc/GDP-Man_DH_dimer"/>
</dbReference>
<evidence type="ECO:0000256" key="10">
    <source>
        <dbReference type="PIRSR" id="PIRSR500134-3"/>
    </source>
</evidence>
<dbReference type="EC" id="1.1.1.22" evidence="3 7"/>
<organism evidence="12 13">
    <name type="scientific">Bacillus methanolicus PB1</name>
    <dbReference type="NCBI Taxonomy" id="997296"/>
    <lineage>
        <taxon>Bacteria</taxon>
        <taxon>Bacillati</taxon>
        <taxon>Bacillota</taxon>
        <taxon>Bacilli</taxon>
        <taxon>Bacillales</taxon>
        <taxon>Bacillaceae</taxon>
        <taxon>Bacillus</taxon>
    </lineage>
</organism>
<feature type="domain" description="UDP-glucose/GDP-mannose dehydrogenase C-terminal" evidence="11">
    <location>
        <begin position="313"/>
        <end position="413"/>
    </location>
</feature>
<keyword evidence="5 7" id="KW-0520">NAD</keyword>
<dbReference type="EMBL" id="AFEU01000001">
    <property type="protein sequence ID" value="EIJ81749.1"/>
    <property type="molecule type" value="Genomic_DNA"/>
</dbReference>
<dbReference type="InterPro" id="IPR036220">
    <property type="entry name" value="UDP-Glc/GDP-Man_DH_C_sf"/>
</dbReference>
<dbReference type="PATRIC" id="fig|997296.3.peg.530"/>
<evidence type="ECO:0000259" key="11">
    <source>
        <dbReference type="SMART" id="SM00984"/>
    </source>
</evidence>
<dbReference type="NCBIfam" id="TIGR03026">
    <property type="entry name" value="NDP-sugDHase"/>
    <property type="match status" value="1"/>
</dbReference>
<dbReference type="PANTHER" id="PTHR43750">
    <property type="entry name" value="UDP-GLUCOSE 6-DEHYDROGENASE TUAD"/>
    <property type="match status" value="1"/>
</dbReference>
<evidence type="ECO:0000313" key="12">
    <source>
        <dbReference type="EMBL" id="EIJ81749.1"/>
    </source>
</evidence>
<dbReference type="Pfam" id="PF00984">
    <property type="entry name" value="UDPG_MGDP_dh"/>
    <property type="match status" value="1"/>
</dbReference>